<keyword evidence="2" id="KW-1185">Reference proteome</keyword>
<dbReference type="GeneID" id="90541720"/>
<dbReference type="RefSeq" id="XP_065330055.1">
    <property type="nucleotide sequence ID" value="XM_065473983.1"/>
</dbReference>
<accession>A0AAX4JD67</accession>
<dbReference type="EMBL" id="CP142731">
    <property type="protein sequence ID" value="WUR03910.1"/>
    <property type="molecule type" value="Genomic_DNA"/>
</dbReference>
<dbReference type="KEGG" id="vnx:VNE69_06223"/>
<gene>
    <name evidence="1" type="ORF">VNE69_06223</name>
</gene>
<evidence type="ECO:0000313" key="2">
    <source>
        <dbReference type="Proteomes" id="UP001334084"/>
    </source>
</evidence>
<sequence>MKKKEYDELITEIPAIERLYKSLICEDQIKKYSIKNIEPSSFNDNCDSSIFLTNDIDIFMGHTKKVVFKNKDLNTCDFGDWGKSFNLDSLKKEKNDHFDMMIDQSQEINILTNKNSMIDKWKLLRICNNKLKTYIERRKSKLNTDFEYFSKNTYDNVQDKLIKNYNMILFYFRDGVFNRLNKFELTRLSNLIMSMDVSTNLKRIIIEIIHILKYFMIIYDERESKRHFKIRNAINIVKVIHYNIEIMYIFNYMPIIETLNIIEADLMLEEFVNDTIRNKVRKNFESIITDIQKILFASNKIIKIYIKNIEIFKKK</sequence>
<dbReference type="AlphaFoldDB" id="A0AAX4JD67"/>
<evidence type="ECO:0000313" key="1">
    <source>
        <dbReference type="EMBL" id="WUR03910.1"/>
    </source>
</evidence>
<protein>
    <submittedName>
        <fullName evidence="1">Uncharacterized protein</fullName>
    </submittedName>
</protein>
<reference evidence="1" key="1">
    <citation type="journal article" date="2024" name="BMC Genomics">
        <title>Functional annotation of a divergent genome using sequence and structure-based similarity.</title>
        <authorList>
            <person name="Svedberg D."/>
            <person name="Winiger R.R."/>
            <person name="Berg A."/>
            <person name="Sharma H."/>
            <person name="Tellgren-Roth C."/>
            <person name="Debrunner-Vossbrinck B.A."/>
            <person name="Vossbrinck C.R."/>
            <person name="Barandun J."/>
        </authorList>
    </citation>
    <scope>NUCLEOTIDE SEQUENCE</scope>
    <source>
        <strain evidence="1">Illinois isolate</strain>
    </source>
</reference>
<organism evidence="1 2">
    <name type="scientific">Vairimorpha necatrix</name>
    <dbReference type="NCBI Taxonomy" id="6039"/>
    <lineage>
        <taxon>Eukaryota</taxon>
        <taxon>Fungi</taxon>
        <taxon>Fungi incertae sedis</taxon>
        <taxon>Microsporidia</taxon>
        <taxon>Nosematidae</taxon>
        <taxon>Vairimorpha</taxon>
    </lineage>
</organism>
<dbReference type="Proteomes" id="UP001334084">
    <property type="component" value="Chromosome 6"/>
</dbReference>
<proteinExistence type="predicted"/>
<name>A0AAX4JD67_9MICR</name>